<accession>A0A8H5F6E3</accession>
<sequence>MSSPSPRLLENTSQVDWAPLNQEFWKETCQLPIARQYTTLWVANGEITTSAPGSKKIIKRKCSVVMLSRSQIFNKSGNETTRLPFRVKFSKDDPASIAQRLGAVEGAAALMDESFATSASSEQPFPSTASIFQLAPDDGAVNDSGVDFPLPDSPELWGATKGHHLRGRPSVMRLRSATPIAESNGIYRKHSLFHENIHLDEPPLEMKNVDPWTFDEHLVISLLIASDDTPPKEAAGAKRLSILSRNKLLARTSEKIAKMGRRLRSMLISA</sequence>
<proteinExistence type="predicted"/>
<dbReference type="Proteomes" id="UP000567179">
    <property type="component" value="Unassembled WGS sequence"/>
</dbReference>
<evidence type="ECO:0000313" key="1">
    <source>
        <dbReference type="EMBL" id="KAF5325212.1"/>
    </source>
</evidence>
<protein>
    <submittedName>
        <fullName evidence="1">Uncharacterized protein</fullName>
    </submittedName>
</protein>
<comment type="caution">
    <text evidence="1">The sequence shown here is derived from an EMBL/GenBank/DDBJ whole genome shotgun (WGS) entry which is preliminary data.</text>
</comment>
<dbReference type="OrthoDB" id="10252171at2759"/>
<dbReference type="EMBL" id="JAACJJ010000015">
    <property type="protein sequence ID" value="KAF5325212.1"/>
    <property type="molecule type" value="Genomic_DNA"/>
</dbReference>
<reference evidence="1 2" key="1">
    <citation type="journal article" date="2020" name="ISME J.">
        <title>Uncovering the hidden diversity of litter-decomposition mechanisms in mushroom-forming fungi.</title>
        <authorList>
            <person name="Floudas D."/>
            <person name="Bentzer J."/>
            <person name="Ahren D."/>
            <person name="Johansson T."/>
            <person name="Persson P."/>
            <person name="Tunlid A."/>
        </authorList>
    </citation>
    <scope>NUCLEOTIDE SEQUENCE [LARGE SCALE GENOMIC DNA]</scope>
    <source>
        <strain evidence="1 2">CBS 101986</strain>
    </source>
</reference>
<dbReference type="AlphaFoldDB" id="A0A8H5F6E3"/>
<evidence type="ECO:0000313" key="2">
    <source>
        <dbReference type="Proteomes" id="UP000567179"/>
    </source>
</evidence>
<keyword evidence="2" id="KW-1185">Reference proteome</keyword>
<gene>
    <name evidence="1" type="ORF">D9619_009735</name>
</gene>
<organism evidence="1 2">
    <name type="scientific">Psilocybe cf. subviscida</name>
    <dbReference type="NCBI Taxonomy" id="2480587"/>
    <lineage>
        <taxon>Eukaryota</taxon>
        <taxon>Fungi</taxon>
        <taxon>Dikarya</taxon>
        <taxon>Basidiomycota</taxon>
        <taxon>Agaricomycotina</taxon>
        <taxon>Agaricomycetes</taxon>
        <taxon>Agaricomycetidae</taxon>
        <taxon>Agaricales</taxon>
        <taxon>Agaricineae</taxon>
        <taxon>Strophariaceae</taxon>
        <taxon>Psilocybe</taxon>
    </lineage>
</organism>
<name>A0A8H5F6E3_9AGAR</name>